<dbReference type="Gene3D" id="1.25.10.10">
    <property type="entry name" value="Leucine-rich Repeat Variant"/>
    <property type="match status" value="1"/>
</dbReference>
<keyword evidence="3" id="KW-1185">Reference proteome</keyword>
<protein>
    <submittedName>
        <fullName evidence="2">Uncharacterized protein</fullName>
    </submittedName>
</protein>
<sequence>MFSWLISKVFNRNEQNISSNYMTQSNKDQHIFSETCNIINTELLKITSQHIVINNEINRLDSEHREKFIKNYVKDNTIRSIAESRNIESKIEIHLDNLRRILNKTLEEFEKRFIDICLNLNTEDFHYEKEMMNYLYKLSEILHSNDMILNLITVLGYLSVAEQTIILNIISILVVSEIRNCQFRSFVSEIDTLNKDINNNEVINCESKLNRSSIIIDEDDHIKFISAIFNDNNEKSRNIVFDNELQDIEYSNQYNRFDEACKIFNNDSQIKSNVNEETLDNNKMELQDNKYLYIKDFSKNEKLLLLRWLEDNCEDLYSILLHHYKYVAISYKIGEIMRDLSSLLGIVQSPEIKDKKIIKTSLKFIPLNIFRNKAFYILKSIIYNNQIFYRLIKLSGSNCFDIASDSISTLRCYLFISPHLTNKFITTNQDKFFSYYFGYLIQSPDYVPKRQGLRLLNQLLSVPEMTKVMTKFASNYKYLKVFMILLISELSSISFESFHLFKLFVANPNKSKDIHKILYINKEKLISFLLQFQNNRNNDIEFLSDKHSLIAKLQGLKKI</sequence>
<reference evidence="2 3" key="1">
    <citation type="submission" date="2016-10" db="EMBL/GenBank/DDBJ databases">
        <title>Reductive evolution of mitochondrial metabolism and differential evolution of invasion-related proteins in Cryptosporidium.</title>
        <authorList>
            <person name="Liu S."/>
            <person name="Roellig D.M."/>
            <person name="Guo Y."/>
            <person name="Li N."/>
            <person name="Frace M.A."/>
            <person name="Tang K."/>
            <person name="Zhang L."/>
            <person name="Feng Y."/>
            <person name="Xiao L."/>
        </authorList>
    </citation>
    <scope>NUCLEOTIDE SEQUENCE [LARGE SCALE GENOMIC DNA]</scope>
    <source>
        <strain evidence="2">30847</strain>
    </source>
</reference>
<comment type="caution">
    <text evidence="2">The sequence shown here is derived from an EMBL/GenBank/DDBJ whole genome shotgun (WGS) entry which is preliminary data.</text>
</comment>
<proteinExistence type="inferred from homology"/>
<gene>
    <name evidence="2" type="ORF">cand_018090</name>
</gene>
<evidence type="ECO:0000256" key="1">
    <source>
        <dbReference type="ARBA" id="ARBA00011012"/>
    </source>
</evidence>
<dbReference type="EMBL" id="LRBS01000101">
    <property type="protein sequence ID" value="OII73526.1"/>
    <property type="molecule type" value="Genomic_DNA"/>
</dbReference>
<comment type="similarity">
    <text evidence="1">Belongs to the Mo25 family.</text>
</comment>
<dbReference type="OrthoDB" id="609103at2759"/>
<dbReference type="SUPFAM" id="SSF48371">
    <property type="entry name" value="ARM repeat"/>
    <property type="match status" value="1"/>
</dbReference>
<dbReference type="InterPro" id="IPR016024">
    <property type="entry name" value="ARM-type_fold"/>
</dbReference>
<evidence type="ECO:0000313" key="3">
    <source>
        <dbReference type="Proteomes" id="UP000186804"/>
    </source>
</evidence>
<dbReference type="AlphaFoldDB" id="A0A1J4MH19"/>
<dbReference type="Proteomes" id="UP000186804">
    <property type="component" value="Unassembled WGS sequence"/>
</dbReference>
<accession>A0A1J4MH19</accession>
<dbReference type="PANTHER" id="PTHR10182:SF3">
    <property type="entry name" value="PROTEIN MO25"/>
    <property type="match status" value="1"/>
</dbReference>
<dbReference type="GO" id="GO:0035556">
    <property type="term" value="P:intracellular signal transduction"/>
    <property type="evidence" value="ECO:0007669"/>
    <property type="project" value="TreeGrafter"/>
</dbReference>
<organism evidence="2 3">
    <name type="scientific">Cryptosporidium andersoni</name>
    <dbReference type="NCBI Taxonomy" id="117008"/>
    <lineage>
        <taxon>Eukaryota</taxon>
        <taxon>Sar</taxon>
        <taxon>Alveolata</taxon>
        <taxon>Apicomplexa</taxon>
        <taxon>Conoidasida</taxon>
        <taxon>Coccidia</taxon>
        <taxon>Eucoccidiorida</taxon>
        <taxon>Eimeriorina</taxon>
        <taxon>Cryptosporidiidae</taxon>
        <taxon>Cryptosporidium</taxon>
    </lineage>
</organism>
<dbReference type="GeneID" id="92365994"/>
<dbReference type="InterPro" id="IPR013878">
    <property type="entry name" value="Mo25"/>
</dbReference>
<dbReference type="RefSeq" id="XP_067067182.1">
    <property type="nucleotide sequence ID" value="XM_067212043.1"/>
</dbReference>
<name>A0A1J4MH19_9CRYT</name>
<dbReference type="GO" id="GO:0043539">
    <property type="term" value="F:protein serine/threonine kinase activator activity"/>
    <property type="evidence" value="ECO:0007669"/>
    <property type="project" value="TreeGrafter"/>
</dbReference>
<dbReference type="InterPro" id="IPR011989">
    <property type="entry name" value="ARM-like"/>
</dbReference>
<dbReference type="Pfam" id="PF08569">
    <property type="entry name" value="Mo25"/>
    <property type="match status" value="1"/>
</dbReference>
<dbReference type="PANTHER" id="PTHR10182">
    <property type="entry name" value="CALCIUM-BINDING PROTEIN 39-RELATED"/>
    <property type="match status" value="1"/>
</dbReference>
<evidence type="ECO:0000313" key="2">
    <source>
        <dbReference type="EMBL" id="OII73526.1"/>
    </source>
</evidence>
<dbReference type="VEuPathDB" id="CryptoDB:cand_018090"/>